<organism evidence="1 2">
    <name type="scientific">Camellia lanceoleosa</name>
    <dbReference type="NCBI Taxonomy" id="1840588"/>
    <lineage>
        <taxon>Eukaryota</taxon>
        <taxon>Viridiplantae</taxon>
        <taxon>Streptophyta</taxon>
        <taxon>Embryophyta</taxon>
        <taxon>Tracheophyta</taxon>
        <taxon>Spermatophyta</taxon>
        <taxon>Magnoliopsida</taxon>
        <taxon>eudicotyledons</taxon>
        <taxon>Gunneridae</taxon>
        <taxon>Pentapetalae</taxon>
        <taxon>asterids</taxon>
        <taxon>Ericales</taxon>
        <taxon>Theaceae</taxon>
        <taxon>Camellia</taxon>
    </lineage>
</organism>
<comment type="caution">
    <text evidence="1">The sequence shown here is derived from an EMBL/GenBank/DDBJ whole genome shotgun (WGS) entry which is preliminary data.</text>
</comment>
<gene>
    <name evidence="1" type="ORF">LOK49_LG09G00473</name>
</gene>
<proteinExistence type="predicted"/>
<evidence type="ECO:0000313" key="2">
    <source>
        <dbReference type="Proteomes" id="UP001060215"/>
    </source>
</evidence>
<dbReference type="EMBL" id="CM045765">
    <property type="protein sequence ID" value="KAI8001898.1"/>
    <property type="molecule type" value="Genomic_DNA"/>
</dbReference>
<sequence length="131" mass="14360">MVIKYAQYLKSQQSHSKKGMVVAIVVSSVAALFFVICVLSWLVMRKRKGKRRQNNLLFSPNSSTSFRTTQMENQFDESGTNAELPLFNLMNIVAATDNFSSLNKLGQGGFGTVYKVGGWLGGEKGKSGGNN</sequence>
<protein>
    <submittedName>
        <fullName evidence="1">G-type lectin S-receptor-like serine/threonine-protein kinase RKS1</fullName>
    </submittedName>
</protein>
<name>A0ACC0GMU1_9ERIC</name>
<dbReference type="Proteomes" id="UP001060215">
    <property type="component" value="Chromosome 8"/>
</dbReference>
<reference evidence="1 2" key="1">
    <citation type="journal article" date="2022" name="Plant J.">
        <title>Chromosome-level genome of Camellia lanceoleosa provides a valuable resource for understanding genome evolution and self-incompatibility.</title>
        <authorList>
            <person name="Gong W."/>
            <person name="Xiao S."/>
            <person name="Wang L."/>
            <person name="Liao Z."/>
            <person name="Chang Y."/>
            <person name="Mo W."/>
            <person name="Hu G."/>
            <person name="Li W."/>
            <person name="Zhao G."/>
            <person name="Zhu H."/>
            <person name="Hu X."/>
            <person name="Ji K."/>
            <person name="Xiang X."/>
            <person name="Song Q."/>
            <person name="Yuan D."/>
            <person name="Jin S."/>
            <person name="Zhang L."/>
        </authorList>
    </citation>
    <scope>NUCLEOTIDE SEQUENCE [LARGE SCALE GENOMIC DNA]</scope>
    <source>
        <strain evidence="1">SQ_2022a</strain>
    </source>
</reference>
<accession>A0ACC0GMU1</accession>
<evidence type="ECO:0000313" key="1">
    <source>
        <dbReference type="EMBL" id="KAI8001898.1"/>
    </source>
</evidence>
<keyword evidence="2" id="KW-1185">Reference proteome</keyword>